<evidence type="ECO:0000256" key="3">
    <source>
        <dbReference type="ARBA" id="ARBA00022741"/>
    </source>
</evidence>
<dbReference type="EMBL" id="CAJZBQ010000022">
    <property type="protein sequence ID" value="CAG9319201.1"/>
    <property type="molecule type" value="Genomic_DNA"/>
</dbReference>
<keyword evidence="4" id="KW-0418">Kinase</keyword>
<accession>A0AAU9J4G6</accession>
<dbReference type="Gene3D" id="1.10.510.10">
    <property type="entry name" value="Transferase(Phosphotransferase) domain 1"/>
    <property type="match status" value="1"/>
</dbReference>
<dbReference type="InterPro" id="IPR011009">
    <property type="entry name" value="Kinase-like_dom_sf"/>
</dbReference>
<keyword evidence="3" id="KW-0547">Nucleotide-binding</keyword>
<dbReference type="SMART" id="SM00220">
    <property type="entry name" value="S_TKc"/>
    <property type="match status" value="1"/>
</dbReference>
<evidence type="ECO:0000313" key="7">
    <source>
        <dbReference type="EMBL" id="CAG9319201.1"/>
    </source>
</evidence>
<dbReference type="PROSITE" id="PS50011">
    <property type="entry name" value="PROTEIN_KINASE_DOM"/>
    <property type="match status" value="1"/>
</dbReference>
<protein>
    <recommendedName>
        <fullName evidence="6">Protein kinase domain-containing protein</fullName>
    </recommendedName>
</protein>
<evidence type="ECO:0000256" key="5">
    <source>
        <dbReference type="ARBA" id="ARBA00022840"/>
    </source>
</evidence>
<dbReference type="GO" id="GO:0004674">
    <property type="term" value="F:protein serine/threonine kinase activity"/>
    <property type="evidence" value="ECO:0007669"/>
    <property type="project" value="UniProtKB-KW"/>
</dbReference>
<dbReference type="Proteomes" id="UP001162131">
    <property type="component" value="Unassembled WGS sequence"/>
</dbReference>
<dbReference type="AlphaFoldDB" id="A0AAU9J4G6"/>
<dbReference type="Gene3D" id="3.30.200.20">
    <property type="entry name" value="Phosphorylase Kinase, domain 1"/>
    <property type="match status" value="1"/>
</dbReference>
<comment type="caution">
    <text evidence="7">The sequence shown here is derived from an EMBL/GenBank/DDBJ whole genome shotgun (WGS) entry which is preliminary data.</text>
</comment>
<sequence>MSRSNQIELMGKSIILQDSLSLHEFSLLSQLRKTPTVKTLLIRKNDTRELLIMRMIKKRSKISVPLLRIQQEIQHPFICPVKYTFENSKRKYYVFDCFQTCGELINWSNNRLFDEETVKFYSACILLAVLHYHQNSIAYLNLNLENVLVDSQGYAKLISREACGEIDNGEISEFLAPEVIFKEKFGFSADVWSLGAFIYKMLVGSRIYSKNQLLEKVDLEQLKFPSNISYEAKNLVEALLIKNPSQRLSEQEIKNHPWFANIDWERLESKEIESPTLIRGEISQRIPLESNYQTQSARIFQAQDPIINTI</sequence>
<evidence type="ECO:0000256" key="2">
    <source>
        <dbReference type="ARBA" id="ARBA00022679"/>
    </source>
</evidence>
<gene>
    <name evidence="7" type="ORF">BSTOLATCC_MIC23410</name>
</gene>
<dbReference type="GO" id="GO:0005524">
    <property type="term" value="F:ATP binding"/>
    <property type="evidence" value="ECO:0007669"/>
    <property type="project" value="UniProtKB-KW"/>
</dbReference>
<proteinExistence type="predicted"/>
<organism evidence="7 8">
    <name type="scientific">Blepharisma stoltei</name>
    <dbReference type="NCBI Taxonomy" id="1481888"/>
    <lineage>
        <taxon>Eukaryota</taxon>
        <taxon>Sar</taxon>
        <taxon>Alveolata</taxon>
        <taxon>Ciliophora</taxon>
        <taxon>Postciliodesmatophora</taxon>
        <taxon>Heterotrichea</taxon>
        <taxon>Heterotrichida</taxon>
        <taxon>Blepharismidae</taxon>
        <taxon>Blepharisma</taxon>
    </lineage>
</organism>
<evidence type="ECO:0000259" key="6">
    <source>
        <dbReference type="PROSITE" id="PS50011"/>
    </source>
</evidence>
<keyword evidence="1" id="KW-0723">Serine/threonine-protein kinase</keyword>
<keyword evidence="8" id="KW-1185">Reference proteome</keyword>
<reference evidence="7" key="1">
    <citation type="submission" date="2021-09" db="EMBL/GenBank/DDBJ databases">
        <authorList>
            <consortium name="AG Swart"/>
            <person name="Singh M."/>
            <person name="Singh A."/>
            <person name="Seah K."/>
            <person name="Emmerich C."/>
        </authorList>
    </citation>
    <scope>NUCLEOTIDE SEQUENCE</scope>
    <source>
        <strain evidence="7">ATCC30299</strain>
    </source>
</reference>
<evidence type="ECO:0000256" key="4">
    <source>
        <dbReference type="ARBA" id="ARBA00022777"/>
    </source>
</evidence>
<evidence type="ECO:0000256" key="1">
    <source>
        <dbReference type="ARBA" id="ARBA00022527"/>
    </source>
</evidence>
<keyword evidence="5" id="KW-0067">ATP-binding</keyword>
<feature type="domain" description="Protein kinase" evidence="6">
    <location>
        <begin position="25"/>
        <end position="259"/>
    </location>
</feature>
<dbReference type="Pfam" id="PF00069">
    <property type="entry name" value="Pkinase"/>
    <property type="match status" value="1"/>
</dbReference>
<name>A0AAU9J4G6_9CILI</name>
<dbReference type="PANTHER" id="PTHR24351">
    <property type="entry name" value="RIBOSOMAL PROTEIN S6 KINASE"/>
    <property type="match status" value="1"/>
</dbReference>
<dbReference type="InterPro" id="IPR000719">
    <property type="entry name" value="Prot_kinase_dom"/>
</dbReference>
<dbReference type="SUPFAM" id="SSF56112">
    <property type="entry name" value="Protein kinase-like (PK-like)"/>
    <property type="match status" value="1"/>
</dbReference>
<evidence type="ECO:0000313" key="8">
    <source>
        <dbReference type="Proteomes" id="UP001162131"/>
    </source>
</evidence>
<keyword evidence="2" id="KW-0808">Transferase</keyword>